<gene>
    <name evidence="2" type="ORF">H7965_29945</name>
</gene>
<proteinExistence type="predicted"/>
<evidence type="ECO:0000313" key="2">
    <source>
        <dbReference type="EMBL" id="MBC4019415.1"/>
    </source>
</evidence>
<feature type="coiled-coil region" evidence="1">
    <location>
        <begin position="78"/>
        <end position="105"/>
    </location>
</feature>
<keyword evidence="1" id="KW-0175">Coiled coil</keyword>
<dbReference type="InterPro" id="IPR036779">
    <property type="entry name" value="LysM_dom_sf"/>
</dbReference>
<dbReference type="EMBL" id="JACOMF010000222">
    <property type="protein sequence ID" value="MBC4019415.1"/>
    <property type="molecule type" value="Genomic_DNA"/>
</dbReference>
<dbReference type="CDD" id="cd00118">
    <property type="entry name" value="LysM"/>
    <property type="match status" value="1"/>
</dbReference>
<reference evidence="2" key="1">
    <citation type="submission" date="2020-08" db="EMBL/GenBank/DDBJ databases">
        <authorList>
            <person name="Hu Y."/>
            <person name="Nguyen S.V."/>
            <person name="Li F."/>
            <person name="Fanning S."/>
        </authorList>
    </citation>
    <scope>NUCLEOTIDE SEQUENCE</scope>
    <source>
        <strain evidence="2">SYSU D8009</strain>
    </source>
</reference>
<dbReference type="Gene3D" id="3.10.350.10">
    <property type="entry name" value="LysM domain"/>
    <property type="match status" value="1"/>
</dbReference>
<evidence type="ECO:0000313" key="3">
    <source>
        <dbReference type="Proteomes" id="UP000600101"/>
    </source>
</evidence>
<protein>
    <submittedName>
        <fullName evidence="2">LysM peptidoglycan-binding domain-containing protein</fullName>
    </submittedName>
</protein>
<comment type="caution">
    <text evidence="2">The sequence shown here is derived from an EMBL/GenBank/DDBJ whole genome shotgun (WGS) entry which is preliminary data.</text>
</comment>
<name>A0A9X0R469_9PROT</name>
<feature type="coiled-coil region" evidence="1">
    <location>
        <begin position="277"/>
        <end position="307"/>
    </location>
</feature>
<dbReference type="AlphaFoldDB" id="A0A9X0R469"/>
<dbReference type="Proteomes" id="UP000600101">
    <property type="component" value="Unassembled WGS sequence"/>
</dbReference>
<keyword evidence="3" id="KW-1185">Reference proteome</keyword>
<sequence length="320" mass="36264">MRNKTPPWDTICHGSGIRTQPQIAKGDTLREIAAKYRIKDWRVIWEDLGNRSLRSKRGVPENLRPGDVLVIPPDQHDQKMLQKKADALREQLAAAKRLRTSLVEDLACAKKREAIIQELIKDTRQNTEVILKELKANLNKMKRWGDGVDLTKNLIDIGSTLAKLTTIGLKAGRASASELKKLNEEAVKEAVDMLKGQRQDAAVKMAKSWKDSASTALQYTSILADSWDKMTSPSFWANNWVQIVNNGKSWSEAVTMELGDDIKQRILEIETLSRRDLQKLEQQLKAQKTASDRLEDLLRQCDELIKQNERGAASLERFPS</sequence>
<evidence type="ECO:0000256" key="1">
    <source>
        <dbReference type="SAM" id="Coils"/>
    </source>
</evidence>
<accession>A0A9X0R469</accession>
<organism evidence="2 3">
    <name type="scientific">Siccirubricoccus deserti</name>
    <dbReference type="NCBI Taxonomy" id="2013562"/>
    <lineage>
        <taxon>Bacteria</taxon>
        <taxon>Pseudomonadati</taxon>
        <taxon>Pseudomonadota</taxon>
        <taxon>Alphaproteobacteria</taxon>
        <taxon>Acetobacterales</taxon>
        <taxon>Roseomonadaceae</taxon>
        <taxon>Siccirubricoccus</taxon>
    </lineage>
</organism>
<dbReference type="InterPro" id="IPR018392">
    <property type="entry name" value="LysM"/>
</dbReference>